<feature type="region of interest" description="Disordered" evidence="1">
    <location>
        <begin position="47"/>
        <end position="102"/>
    </location>
</feature>
<feature type="compositionally biased region" description="Low complexity" evidence="1">
    <location>
        <begin position="51"/>
        <end position="63"/>
    </location>
</feature>
<accession>A0ABW2TTS9</accession>
<dbReference type="InterPro" id="IPR001387">
    <property type="entry name" value="Cro/C1-type_HTH"/>
</dbReference>
<dbReference type="CDD" id="cd00093">
    <property type="entry name" value="HTH_XRE"/>
    <property type="match status" value="1"/>
</dbReference>
<evidence type="ECO:0000313" key="3">
    <source>
        <dbReference type="EMBL" id="MFC7616198.1"/>
    </source>
</evidence>
<feature type="compositionally biased region" description="Low complexity" evidence="1">
    <location>
        <begin position="75"/>
        <end position="96"/>
    </location>
</feature>
<dbReference type="Gene3D" id="1.10.260.40">
    <property type="entry name" value="lambda repressor-like DNA-binding domains"/>
    <property type="match status" value="1"/>
</dbReference>
<sequence>MSLREMARRVDLSPSFVSQVELGRAAPSVGTLYAMVAELGLSLDALMAGDPAPRSPFAAGRPAARPEGRRRSPRSPRSGRSPACSGPTSAPTCTSTGCGGSG</sequence>
<dbReference type="Pfam" id="PF01381">
    <property type="entry name" value="HTH_3"/>
    <property type="match status" value="1"/>
</dbReference>
<dbReference type="PROSITE" id="PS50943">
    <property type="entry name" value="HTH_CROC1"/>
    <property type="match status" value="1"/>
</dbReference>
<protein>
    <submittedName>
        <fullName evidence="3">Helix-turn-helix domain-containing protein</fullName>
    </submittedName>
</protein>
<dbReference type="SUPFAM" id="SSF47413">
    <property type="entry name" value="lambda repressor-like DNA-binding domains"/>
    <property type="match status" value="1"/>
</dbReference>
<evidence type="ECO:0000256" key="1">
    <source>
        <dbReference type="SAM" id="MobiDB-lite"/>
    </source>
</evidence>
<name>A0ABW2TTS9_9PSEU</name>
<reference evidence="4" key="1">
    <citation type="journal article" date="2019" name="Int. J. Syst. Evol. Microbiol.">
        <title>The Global Catalogue of Microorganisms (GCM) 10K type strain sequencing project: providing services to taxonomists for standard genome sequencing and annotation.</title>
        <authorList>
            <consortium name="The Broad Institute Genomics Platform"/>
            <consortium name="The Broad Institute Genome Sequencing Center for Infectious Disease"/>
            <person name="Wu L."/>
            <person name="Ma J."/>
        </authorList>
    </citation>
    <scope>NUCLEOTIDE SEQUENCE [LARGE SCALE GENOMIC DNA]</scope>
    <source>
        <strain evidence="4">JCM 17695</strain>
    </source>
</reference>
<gene>
    <name evidence="3" type="ORF">ACFQV2_24720</name>
</gene>
<keyword evidence="4" id="KW-1185">Reference proteome</keyword>
<proteinExistence type="predicted"/>
<comment type="caution">
    <text evidence="3">The sequence shown here is derived from an EMBL/GenBank/DDBJ whole genome shotgun (WGS) entry which is preliminary data.</text>
</comment>
<feature type="domain" description="HTH cro/C1-type" evidence="2">
    <location>
        <begin position="1"/>
        <end position="46"/>
    </location>
</feature>
<dbReference type="EMBL" id="JBHTEY010000004">
    <property type="protein sequence ID" value="MFC7616198.1"/>
    <property type="molecule type" value="Genomic_DNA"/>
</dbReference>
<dbReference type="InterPro" id="IPR010982">
    <property type="entry name" value="Lambda_DNA-bd_dom_sf"/>
</dbReference>
<organism evidence="3 4">
    <name type="scientific">Actinokineospora soli</name>
    <dbReference type="NCBI Taxonomy" id="1048753"/>
    <lineage>
        <taxon>Bacteria</taxon>
        <taxon>Bacillati</taxon>
        <taxon>Actinomycetota</taxon>
        <taxon>Actinomycetes</taxon>
        <taxon>Pseudonocardiales</taxon>
        <taxon>Pseudonocardiaceae</taxon>
        <taxon>Actinokineospora</taxon>
    </lineage>
</organism>
<evidence type="ECO:0000259" key="2">
    <source>
        <dbReference type="PROSITE" id="PS50943"/>
    </source>
</evidence>
<evidence type="ECO:0000313" key="4">
    <source>
        <dbReference type="Proteomes" id="UP001596512"/>
    </source>
</evidence>
<dbReference type="Proteomes" id="UP001596512">
    <property type="component" value="Unassembled WGS sequence"/>
</dbReference>